<dbReference type="EMBL" id="VDMD01000004">
    <property type="protein sequence ID" value="TRM66080.1"/>
    <property type="molecule type" value="Genomic_DNA"/>
</dbReference>
<organism evidence="1 2">
    <name type="scientific">Schizophyllum amplum</name>
    <dbReference type="NCBI Taxonomy" id="97359"/>
    <lineage>
        <taxon>Eukaryota</taxon>
        <taxon>Fungi</taxon>
        <taxon>Dikarya</taxon>
        <taxon>Basidiomycota</taxon>
        <taxon>Agaricomycotina</taxon>
        <taxon>Agaricomycetes</taxon>
        <taxon>Agaricomycetidae</taxon>
        <taxon>Agaricales</taxon>
        <taxon>Schizophyllaceae</taxon>
        <taxon>Schizophyllum</taxon>
    </lineage>
</organism>
<dbReference type="AlphaFoldDB" id="A0A550CMQ7"/>
<gene>
    <name evidence="1" type="ORF">BD626DRAFT_486679</name>
</gene>
<keyword evidence="2" id="KW-1185">Reference proteome</keyword>
<accession>A0A550CMQ7</accession>
<dbReference type="Proteomes" id="UP000320762">
    <property type="component" value="Unassembled WGS sequence"/>
</dbReference>
<proteinExistence type="predicted"/>
<name>A0A550CMQ7_9AGAR</name>
<evidence type="ECO:0000313" key="2">
    <source>
        <dbReference type="Proteomes" id="UP000320762"/>
    </source>
</evidence>
<protein>
    <submittedName>
        <fullName evidence="1">Uncharacterized protein</fullName>
    </submittedName>
</protein>
<evidence type="ECO:0000313" key="1">
    <source>
        <dbReference type="EMBL" id="TRM66080.1"/>
    </source>
</evidence>
<comment type="caution">
    <text evidence="1">The sequence shown here is derived from an EMBL/GenBank/DDBJ whole genome shotgun (WGS) entry which is preliminary data.</text>
</comment>
<sequence>MTRWISRPSERCTMLSSCLHRPLFYLCQRPKPTSSLVEGRWRRLSDSISAFLWVAPRAGPTVACTEHRPSSRIEQGRKRSCEREDEVKVKRQAGVVQHQPAAHCTKQRVFPNGPYLGRVLSWNKSFLFRACPAGPPSPAVWSSSPLSIPINSPQSPPDFQAPHVAREVAELVKDLVCATLSALAPSLLVLFCIPSLV</sequence>
<reference evidence="1 2" key="1">
    <citation type="journal article" date="2019" name="New Phytol.">
        <title>Comparative genomics reveals unique wood-decay strategies and fruiting body development in the Schizophyllaceae.</title>
        <authorList>
            <person name="Almasi E."/>
            <person name="Sahu N."/>
            <person name="Krizsan K."/>
            <person name="Balint B."/>
            <person name="Kovacs G.M."/>
            <person name="Kiss B."/>
            <person name="Cseklye J."/>
            <person name="Drula E."/>
            <person name="Henrissat B."/>
            <person name="Nagy I."/>
            <person name="Chovatia M."/>
            <person name="Adam C."/>
            <person name="LaButti K."/>
            <person name="Lipzen A."/>
            <person name="Riley R."/>
            <person name="Grigoriev I.V."/>
            <person name="Nagy L.G."/>
        </authorList>
    </citation>
    <scope>NUCLEOTIDE SEQUENCE [LARGE SCALE GENOMIC DNA]</scope>
    <source>
        <strain evidence="1 2">NL-1724</strain>
    </source>
</reference>